<sequence>MECQERICVQVYGWGVQAFRILFTLCWFYGAEKLHGMDAVESNKHGGGKEIVYKLIRVAIEVLGVVRCSAGNIFSNMKSADQKILKSVNVQILYQPNVTNQQIRKLKLYVKITANMHHSKSLDNVRKSSDNHSKSLDNQNNHSKSSDHHSKSSDHHSKSSDHHSKSSDHHSKSLDNHSKFSDNHSKSSDHHSKSSDHHSKSSDHHSKSSDHHSKSSDHHSKSSDHHSKSSENHNFGTYFCYQVF</sequence>
<feature type="compositionally biased region" description="Basic and acidic residues" evidence="1">
    <location>
        <begin position="144"/>
        <end position="231"/>
    </location>
</feature>
<evidence type="ECO:0000313" key="2">
    <source>
        <dbReference type="EnsemblMetazoa" id="SMAR008978-PA"/>
    </source>
</evidence>
<feature type="compositionally biased region" description="Basic and acidic residues" evidence="1">
    <location>
        <begin position="120"/>
        <end position="135"/>
    </location>
</feature>
<dbReference type="EnsemblMetazoa" id="SMAR008978-RA">
    <property type="protein sequence ID" value="SMAR008978-PA"/>
    <property type="gene ID" value="SMAR008978"/>
</dbReference>
<keyword evidence="3" id="KW-1185">Reference proteome</keyword>
<dbReference type="EMBL" id="JH431867">
    <property type="status" value="NOT_ANNOTATED_CDS"/>
    <property type="molecule type" value="Genomic_DNA"/>
</dbReference>
<proteinExistence type="predicted"/>
<reference evidence="2" key="2">
    <citation type="submission" date="2015-02" db="UniProtKB">
        <authorList>
            <consortium name="EnsemblMetazoa"/>
        </authorList>
    </citation>
    <scope>IDENTIFICATION</scope>
</reference>
<evidence type="ECO:0000313" key="3">
    <source>
        <dbReference type="Proteomes" id="UP000014500"/>
    </source>
</evidence>
<dbReference type="HOGENOM" id="CLU_1139256_0_0_1"/>
<reference evidence="3" key="1">
    <citation type="submission" date="2011-05" db="EMBL/GenBank/DDBJ databases">
        <authorList>
            <person name="Richards S.R."/>
            <person name="Qu J."/>
            <person name="Jiang H."/>
            <person name="Jhangiani S.N."/>
            <person name="Agravi P."/>
            <person name="Goodspeed R."/>
            <person name="Gross S."/>
            <person name="Mandapat C."/>
            <person name="Jackson L."/>
            <person name="Mathew T."/>
            <person name="Pu L."/>
            <person name="Thornton R."/>
            <person name="Saada N."/>
            <person name="Wilczek-Boney K.B."/>
            <person name="Lee S."/>
            <person name="Kovar C."/>
            <person name="Wu Y."/>
            <person name="Scherer S.E."/>
            <person name="Worley K.C."/>
            <person name="Muzny D.M."/>
            <person name="Gibbs R."/>
        </authorList>
    </citation>
    <scope>NUCLEOTIDE SEQUENCE</scope>
    <source>
        <strain evidence="3">Brora</strain>
    </source>
</reference>
<dbReference type="Proteomes" id="UP000014500">
    <property type="component" value="Unassembled WGS sequence"/>
</dbReference>
<feature type="region of interest" description="Disordered" evidence="1">
    <location>
        <begin position="120"/>
        <end position="232"/>
    </location>
</feature>
<organism evidence="2 3">
    <name type="scientific">Strigamia maritima</name>
    <name type="common">European centipede</name>
    <name type="synonym">Geophilus maritimus</name>
    <dbReference type="NCBI Taxonomy" id="126957"/>
    <lineage>
        <taxon>Eukaryota</taxon>
        <taxon>Metazoa</taxon>
        <taxon>Ecdysozoa</taxon>
        <taxon>Arthropoda</taxon>
        <taxon>Myriapoda</taxon>
        <taxon>Chilopoda</taxon>
        <taxon>Pleurostigmophora</taxon>
        <taxon>Geophilomorpha</taxon>
        <taxon>Linotaeniidae</taxon>
        <taxon>Strigamia</taxon>
    </lineage>
</organism>
<accession>T1J5S2</accession>
<protein>
    <submittedName>
        <fullName evidence="2">Uncharacterized protein</fullName>
    </submittedName>
</protein>
<evidence type="ECO:0000256" key="1">
    <source>
        <dbReference type="SAM" id="MobiDB-lite"/>
    </source>
</evidence>
<dbReference type="AlphaFoldDB" id="T1J5S2"/>
<name>T1J5S2_STRMM</name>